<organism evidence="2 3">
    <name type="scientific">Candidatus Ordinivivax streblomastigis</name>
    <dbReference type="NCBI Taxonomy" id="2540710"/>
    <lineage>
        <taxon>Bacteria</taxon>
        <taxon>Pseudomonadati</taxon>
        <taxon>Bacteroidota</taxon>
        <taxon>Bacteroidia</taxon>
        <taxon>Bacteroidales</taxon>
        <taxon>Candidatus Ordinivivax</taxon>
    </lineage>
</organism>
<feature type="domain" description="KAP NTPase" evidence="1">
    <location>
        <begin position="46"/>
        <end position="163"/>
    </location>
</feature>
<dbReference type="InterPro" id="IPR011646">
    <property type="entry name" value="KAP_P-loop"/>
</dbReference>
<accession>A0A5M8NZT5</accession>
<dbReference type="AlphaFoldDB" id="A0A5M8NZT5"/>
<reference evidence="2 3" key="1">
    <citation type="submission" date="2019-03" db="EMBL/GenBank/DDBJ databases">
        <title>Single cell metagenomics reveals metabolic interactions within the superorganism composed of flagellate Streblomastix strix and complex community of Bacteroidetes bacteria on its surface.</title>
        <authorList>
            <person name="Treitli S.C."/>
            <person name="Kolisko M."/>
            <person name="Husnik F."/>
            <person name="Keeling P."/>
            <person name="Hampl V."/>
        </authorList>
    </citation>
    <scope>NUCLEOTIDE SEQUENCE [LARGE SCALE GENOMIC DNA]</scope>
    <source>
        <strain evidence="2">St1</strain>
    </source>
</reference>
<dbReference type="PANTHER" id="PTHR34301:SF8">
    <property type="entry name" value="ATPASE DOMAIN-CONTAINING PROTEIN"/>
    <property type="match status" value="1"/>
</dbReference>
<comment type="caution">
    <text evidence="2">The sequence shown here is derived from an EMBL/GenBank/DDBJ whole genome shotgun (WGS) entry which is preliminary data.</text>
</comment>
<proteinExistence type="predicted"/>
<evidence type="ECO:0000259" key="1">
    <source>
        <dbReference type="Pfam" id="PF07693"/>
    </source>
</evidence>
<evidence type="ECO:0000313" key="3">
    <source>
        <dbReference type="Proteomes" id="UP000324575"/>
    </source>
</evidence>
<evidence type="ECO:0000313" key="2">
    <source>
        <dbReference type="EMBL" id="KAA6301683.1"/>
    </source>
</evidence>
<dbReference type="Gene3D" id="3.40.50.300">
    <property type="entry name" value="P-loop containing nucleotide triphosphate hydrolases"/>
    <property type="match status" value="1"/>
</dbReference>
<dbReference type="SUPFAM" id="SSF52540">
    <property type="entry name" value="P-loop containing nucleoside triphosphate hydrolases"/>
    <property type="match status" value="1"/>
</dbReference>
<protein>
    <recommendedName>
        <fullName evidence="1">KAP NTPase domain-containing protein</fullName>
    </recommendedName>
</protein>
<dbReference type="Proteomes" id="UP000324575">
    <property type="component" value="Unassembled WGS sequence"/>
</dbReference>
<dbReference type="InterPro" id="IPR027417">
    <property type="entry name" value="P-loop_NTPase"/>
</dbReference>
<sequence>MKKMPFIFGKSADFKNFTDRDLETDRLIMNFKSLINTTIISPRRWGKTSLVENVAEKIRTENNKICVCLLDIFNVRSEEEFYEHFAKEILKATANKWEEMADNAKKFLSQLLPKISFSPDSQAEISFGVGWEQLRKSPDDILNLAETIAKEKKISVVVCIDEFQSIGDFSESLTFQRKLRSHWQHHHNVAYCLYGSKRHMLLDIFSNAAMPFYKFGDIMFLQKIANKNWGEFVTKRFEETGKKITIEQAEYLAELVDNHSYYVQQLAQQAWLRTKTSCTRAIIDDSLQGIKNQLSLLFVGQIETMTTTQINFLKAVLNNETAFQSQDVLKRYNLGTAANIGRVKTALMSKEIIDISAKKVEILDPIFKLWLREEYF</sequence>
<dbReference type="PANTHER" id="PTHR34301">
    <property type="entry name" value="DNA-BINDING PROTEIN-RELATED"/>
    <property type="match status" value="1"/>
</dbReference>
<name>A0A5M8NZT5_9BACT</name>
<dbReference type="EMBL" id="SNRX01000015">
    <property type="protein sequence ID" value="KAA6301683.1"/>
    <property type="molecule type" value="Genomic_DNA"/>
</dbReference>
<gene>
    <name evidence="2" type="ORF">EZS26_002148</name>
</gene>
<dbReference type="Pfam" id="PF07693">
    <property type="entry name" value="KAP_NTPase"/>
    <property type="match status" value="1"/>
</dbReference>